<dbReference type="InterPro" id="IPR023200">
    <property type="entry name" value="RMF_sf"/>
</dbReference>
<protein>
    <submittedName>
        <fullName evidence="2">Uncharacterized protein</fullName>
    </submittedName>
</protein>
<dbReference type="STRING" id="388408.LAX5112_01257"/>
<sequence>MTNPAHNINKDQQYKAFQITRVATLQKEADSATAIYASALGKLESNGLDKWAVKEALKIKKKGQAEVTATIARFKKLFEYLKAINLPVEDDQLDMFPAVSHEEPLEDRAFRMGVLTGAMGEGMDQNPHSPETDAGQSWIKGFHEGAANFQQFKQEADEEEAEAAEVVKADDGQQDIEDDD</sequence>
<dbReference type="RefSeq" id="WP_055671092.1">
    <property type="nucleotide sequence ID" value="NZ_CXWD01000004.1"/>
</dbReference>
<name>A0A0M6ZYS1_9HYPH</name>
<proteinExistence type="predicted"/>
<dbReference type="Gene3D" id="1.10.10.620">
    <property type="entry name" value="ribosome modulation factor like domain"/>
    <property type="match status" value="1"/>
</dbReference>
<evidence type="ECO:0000256" key="1">
    <source>
        <dbReference type="SAM" id="MobiDB-lite"/>
    </source>
</evidence>
<evidence type="ECO:0000313" key="2">
    <source>
        <dbReference type="EMBL" id="CTQ67190.1"/>
    </source>
</evidence>
<accession>A0A0M6ZYS1</accession>
<organism evidence="2 3">
    <name type="scientific">Roseibium alexandrii</name>
    <dbReference type="NCBI Taxonomy" id="388408"/>
    <lineage>
        <taxon>Bacteria</taxon>
        <taxon>Pseudomonadati</taxon>
        <taxon>Pseudomonadota</taxon>
        <taxon>Alphaproteobacteria</taxon>
        <taxon>Hyphomicrobiales</taxon>
        <taxon>Stappiaceae</taxon>
        <taxon>Roseibium</taxon>
    </lineage>
</organism>
<gene>
    <name evidence="2" type="ORF">LAX5112_01257</name>
</gene>
<feature type="region of interest" description="Disordered" evidence="1">
    <location>
        <begin position="154"/>
        <end position="180"/>
    </location>
</feature>
<dbReference type="Proteomes" id="UP000053235">
    <property type="component" value="Unassembled WGS sequence"/>
</dbReference>
<dbReference type="AlphaFoldDB" id="A0A0M6ZYS1"/>
<keyword evidence="3" id="KW-1185">Reference proteome</keyword>
<dbReference type="OrthoDB" id="7906519at2"/>
<evidence type="ECO:0000313" key="3">
    <source>
        <dbReference type="Proteomes" id="UP000053235"/>
    </source>
</evidence>
<reference evidence="3" key="1">
    <citation type="submission" date="2015-07" db="EMBL/GenBank/DDBJ databases">
        <authorList>
            <person name="Rodrigo-Torres Lidia"/>
            <person name="Arahal R.David."/>
        </authorList>
    </citation>
    <scope>NUCLEOTIDE SEQUENCE [LARGE SCALE GENOMIC DNA]</scope>
    <source>
        <strain evidence="3">CECT 5112</strain>
    </source>
</reference>
<dbReference type="EMBL" id="CXWD01000004">
    <property type="protein sequence ID" value="CTQ67190.1"/>
    <property type="molecule type" value="Genomic_DNA"/>
</dbReference>